<proteinExistence type="predicted"/>
<evidence type="ECO:0000313" key="4">
    <source>
        <dbReference type="Proteomes" id="UP001150538"/>
    </source>
</evidence>
<feature type="compositionally biased region" description="Basic and acidic residues" evidence="1">
    <location>
        <begin position="30"/>
        <end position="44"/>
    </location>
</feature>
<evidence type="ECO:0000313" key="3">
    <source>
        <dbReference type="EMBL" id="KAJ1911048.1"/>
    </source>
</evidence>
<reference evidence="3" key="1">
    <citation type="submission" date="2022-07" db="EMBL/GenBank/DDBJ databases">
        <title>Phylogenomic reconstructions and comparative analyses of Kickxellomycotina fungi.</title>
        <authorList>
            <person name="Reynolds N.K."/>
            <person name="Stajich J.E."/>
            <person name="Barry K."/>
            <person name="Grigoriev I.V."/>
            <person name="Crous P."/>
            <person name="Smith M.E."/>
        </authorList>
    </citation>
    <scope>NUCLEOTIDE SEQUENCE</scope>
    <source>
        <strain evidence="3">NBRC 100468</strain>
    </source>
</reference>
<organism evidence="3 4">
    <name type="scientific">Mycoemilia scoparia</name>
    <dbReference type="NCBI Taxonomy" id="417184"/>
    <lineage>
        <taxon>Eukaryota</taxon>
        <taxon>Fungi</taxon>
        <taxon>Fungi incertae sedis</taxon>
        <taxon>Zoopagomycota</taxon>
        <taxon>Kickxellomycotina</taxon>
        <taxon>Kickxellomycetes</taxon>
        <taxon>Kickxellales</taxon>
        <taxon>Kickxellaceae</taxon>
        <taxon>Mycoemilia</taxon>
    </lineage>
</organism>
<evidence type="ECO:0000256" key="2">
    <source>
        <dbReference type="SAM" id="SignalP"/>
    </source>
</evidence>
<feature type="region of interest" description="Disordered" evidence="1">
    <location>
        <begin position="22"/>
        <end position="49"/>
    </location>
</feature>
<sequence>MYFSKFSGIALVALTALSSTSSFAAATTDGDAKPESAPKPDSKADSPQLSPLDQALLRQYIITQAYRNAHPGLLGRLGGLVNNLLGEVGVIGNNLLHSVGNAGDGVLVNLEDILGDVLHI</sequence>
<feature type="chain" id="PRO_5040756872" evidence="2">
    <location>
        <begin position="27"/>
        <end position="120"/>
    </location>
</feature>
<dbReference type="EMBL" id="JANBPU010000494">
    <property type="protein sequence ID" value="KAJ1911048.1"/>
    <property type="molecule type" value="Genomic_DNA"/>
</dbReference>
<accession>A0A9W7ZK37</accession>
<keyword evidence="4" id="KW-1185">Reference proteome</keyword>
<comment type="caution">
    <text evidence="3">The sequence shown here is derived from an EMBL/GenBank/DDBJ whole genome shotgun (WGS) entry which is preliminary data.</text>
</comment>
<dbReference type="AlphaFoldDB" id="A0A9W7ZK37"/>
<name>A0A9W7ZK37_9FUNG</name>
<feature type="signal peptide" evidence="2">
    <location>
        <begin position="1"/>
        <end position="26"/>
    </location>
</feature>
<evidence type="ECO:0000256" key="1">
    <source>
        <dbReference type="SAM" id="MobiDB-lite"/>
    </source>
</evidence>
<protein>
    <submittedName>
        <fullName evidence="3">Uncharacterized protein</fullName>
    </submittedName>
</protein>
<gene>
    <name evidence="3" type="ORF">H4219_006056</name>
</gene>
<keyword evidence="2" id="KW-0732">Signal</keyword>
<dbReference type="Proteomes" id="UP001150538">
    <property type="component" value="Unassembled WGS sequence"/>
</dbReference>